<dbReference type="Proteomes" id="UP000241890">
    <property type="component" value="Unassembled WGS sequence"/>
</dbReference>
<protein>
    <recommendedName>
        <fullName evidence="8">4-hydroxybenzoate polyprenyltransferase, mitochondrial</fullName>
        <shortName evidence="8">4-HB polyprenyltransferase</shortName>
        <ecNumber evidence="8">2.5.1.39</ecNumber>
    </recommendedName>
    <alternativeName>
        <fullName evidence="8">Para-hydroxybenzoate--polyprenyltransferase</fullName>
        <shortName evidence="8">PHB:PPT</shortName>
        <shortName evidence="8">PHB:polyprenyltransferase</shortName>
    </alternativeName>
</protein>
<keyword evidence="8" id="KW-0496">Mitochondrion</keyword>
<dbReference type="PROSITE" id="PS00943">
    <property type="entry name" value="UBIA"/>
    <property type="match status" value="1"/>
</dbReference>
<feature type="transmembrane region" description="Helical" evidence="8">
    <location>
        <begin position="229"/>
        <end position="246"/>
    </location>
</feature>
<feature type="transmembrane region" description="Helical" evidence="8">
    <location>
        <begin position="135"/>
        <end position="155"/>
    </location>
</feature>
<dbReference type="NCBIfam" id="TIGR01474">
    <property type="entry name" value="ubiA_proteo"/>
    <property type="match status" value="1"/>
</dbReference>
<proteinExistence type="inferred from homology"/>
<feature type="transmembrane region" description="Helical" evidence="8">
    <location>
        <begin position="106"/>
        <end position="123"/>
    </location>
</feature>
<dbReference type="InterPro" id="IPR006370">
    <property type="entry name" value="HB_polyprenyltransferase-like"/>
</dbReference>
<evidence type="ECO:0000256" key="2">
    <source>
        <dbReference type="ARBA" id="ARBA00004141"/>
    </source>
</evidence>
<evidence type="ECO:0000256" key="4">
    <source>
        <dbReference type="ARBA" id="ARBA00022679"/>
    </source>
</evidence>
<dbReference type="GO" id="GO:0005743">
    <property type="term" value="C:mitochondrial inner membrane"/>
    <property type="evidence" value="ECO:0007669"/>
    <property type="project" value="UniProtKB-SubCell"/>
</dbReference>
<dbReference type="AlphaFoldDB" id="A0A2R5G7R5"/>
<sequence>MAIVNGGDNVLHTAYRFTDHSQCAYSRGTGTLHAETGLEAGGQRRGEEAKVGVQRTTWAIDKKDEDTAANAEDETLYKDQNATWADKHLPESVLPYAKLARVDRPIGTYLLLLPGLWSIGLAAEPGHLPNLELMALFGIGAFVMRGAGCTINDFWDRDIDGKVKRTRQRPLASGRVSPLQAWAFLAAQCSIGLAVLVQMNTFTIALGAASLVPVALYPLAKRYIGWPQAVLGLTFNWGALLGWAAVHGDLDLSVTVPLYLGGALWTLMYDTIYAHQDKEDDRALGLRSSALTIGDEMAKPVLAGFGAGALALWALAGANAGLGASPLYLGALGCTGAHFAWQIGTADLDDRLNLTQRFVSNQTVGAIMLAGIVGGKYML</sequence>
<evidence type="ECO:0000256" key="3">
    <source>
        <dbReference type="ARBA" id="ARBA00005985"/>
    </source>
</evidence>
<comment type="similarity">
    <text evidence="3 8">Belongs to the UbiA prenyltransferase family.</text>
</comment>
<dbReference type="InParanoid" id="A0A2R5G7R5"/>
<evidence type="ECO:0000313" key="9">
    <source>
        <dbReference type="EMBL" id="GBG27077.1"/>
    </source>
</evidence>
<comment type="cofactor">
    <cofactor evidence="1 8">
        <name>Mg(2+)</name>
        <dbReference type="ChEBI" id="CHEBI:18420"/>
    </cofactor>
</comment>
<dbReference type="InterPro" id="IPR039653">
    <property type="entry name" value="Prenyltransferase"/>
</dbReference>
<keyword evidence="4 8" id="KW-0808">Transferase</keyword>
<evidence type="ECO:0000256" key="7">
    <source>
        <dbReference type="ARBA" id="ARBA00023136"/>
    </source>
</evidence>
<comment type="caution">
    <text evidence="9">The sequence shown here is derived from an EMBL/GenBank/DDBJ whole genome shotgun (WGS) entry which is preliminary data.</text>
</comment>
<feature type="transmembrane region" description="Helical" evidence="8">
    <location>
        <begin position="202"/>
        <end position="220"/>
    </location>
</feature>
<dbReference type="Gene3D" id="1.10.357.140">
    <property type="entry name" value="UbiA prenyltransferase"/>
    <property type="match status" value="1"/>
</dbReference>
<keyword evidence="5 8" id="KW-0812">Transmembrane</keyword>
<dbReference type="InterPro" id="IPR044878">
    <property type="entry name" value="UbiA_sf"/>
</dbReference>
<keyword evidence="8" id="KW-0831">Ubiquinone biosynthesis</keyword>
<dbReference type="InterPro" id="IPR000537">
    <property type="entry name" value="UbiA_prenyltransferase"/>
</dbReference>
<dbReference type="FunFam" id="1.10.357.140:FF:000003">
    <property type="entry name" value="4-hydroxybenzoate polyprenyltransferase, mitochondrial"/>
    <property type="match status" value="1"/>
</dbReference>
<accession>A0A2R5G7R5</accession>
<dbReference type="Pfam" id="PF01040">
    <property type="entry name" value="UbiA"/>
    <property type="match status" value="1"/>
</dbReference>
<dbReference type="PANTHER" id="PTHR11048">
    <property type="entry name" value="PRENYLTRANSFERASES"/>
    <property type="match status" value="1"/>
</dbReference>
<keyword evidence="8" id="KW-0999">Mitochondrion inner membrane</keyword>
<dbReference type="InterPro" id="IPR030470">
    <property type="entry name" value="UbiA_prenylTrfase_CS"/>
</dbReference>
<dbReference type="GO" id="GO:0008412">
    <property type="term" value="F:4-hydroxybenzoate polyprenyltransferase activity"/>
    <property type="evidence" value="ECO:0007669"/>
    <property type="project" value="UniProtKB-EC"/>
</dbReference>
<evidence type="ECO:0000313" key="10">
    <source>
        <dbReference type="Proteomes" id="UP000241890"/>
    </source>
</evidence>
<dbReference type="HAMAP" id="MF_01635">
    <property type="entry name" value="UbiA"/>
    <property type="match status" value="1"/>
</dbReference>
<comment type="subcellular location">
    <subcellularLocation>
        <location evidence="2">Membrane</location>
        <topology evidence="2">Multi-pass membrane protein</topology>
    </subcellularLocation>
    <subcellularLocation>
        <location evidence="8">Mitochondrion inner membrane</location>
        <topology evidence="8">Multi-pass membrane protein</topology>
        <orientation evidence="8">Matrix side</orientation>
    </subcellularLocation>
</comment>
<reference evidence="9 10" key="1">
    <citation type="submission" date="2017-12" db="EMBL/GenBank/DDBJ databases">
        <title>Sequencing, de novo assembly and annotation of complete genome of a new Thraustochytrid species, strain FCC1311.</title>
        <authorList>
            <person name="Sedici K."/>
            <person name="Godart F."/>
            <person name="Aiese Cigliano R."/>
            <person name="Sanseverino W."/>
            <person name="Barakat M."/>
            <person name="Ortet P."/>
            <person name="Marechal E."/>
            <person name="Cagnac O."/>
            <person name="Amato A."/>
        </authorList>
    </citation>
    <scope>NUCLEOTIDE SEQUENCE [LARGE SCALE GENOMIC DNA]</scope>
</reference>
<evidence type="ECO:0000256" key="5">
    <source>
        <dbReference type="ARBA" id="ARBA00022692"/>
    </source>
</evidence>
<comment type="function">
    <text evidence="8">Catalyzes the prenylation of para-hydroxybenzoate (PHB) with an all-trans polyprenyl group. Mediates the second step in the final reaction sequence of coenzyme Q (CoQ) biosynthesis, which is the condensation of the polyisoprenoid side chain with PHB, generating the first membrane-bound Q intermediate.</text>
</comment>
<dbReference type="GO" id="GO:0008299">
    <property type="term" value="P:isoprenoid biosynthetic process"/>
    <property type="evidence" value="ECO:0007669"/>
    <property type="project" value="UniProtKB-UniRule"/>
</dbReference>
<evidence type="ECO:0000256" key="8">
    <source>
        <dbReference type="HAMAP-Rule" id="MF_03189"/>
    </source>
</evidence>
<dbReference type="FunFam" id="1.20.120.1780:FF:000001">
    <property type="entry name" value="4-hydroxybenzoate octaprenyltransferase"/>
    <property type="match status" value="1"/>
</dbReference>
<dbReference type="Gene3D" id="1.20.120.1780">
    <property type="entry name" value="UbiA prenyltransferase"/>
    <property type="match status" value="1"/>
</dbReference>
<evidence type="ECO:0000256" key="1">
    <source>
        <dbReference type="ARBA" id="ARBA00001946"/>
    </source>
</evidence>
<comment type="pathway">
    <text evidence="8">Cofactor biosynthesis; ubiquinone biosynthesis.</text>
</comment>
<dbReference type="CDD" id="cd13959">
    <property type="entry name" value="PT_UbiA_COQ2"/>
    <property type="match status" value="1"/>
</dbReference>
<dbReference type="OrthoDB" id="18170at2759"/>
<feature type="transmembrane region" description="Helical" evidence="8">
    <location>
        <begin position="258"/>
        <end position="276"/>
    </location>
</feature>
<keyword evidence="7 8" id="KW-0472">Membrane</keyword>
<keyword evidence="8" id="KW-0414">Isoprene biosynthesis</keyword>
<dbReference type="UniPathway" id="UPA00232"/>
<name>A0A2R5G7R5_9STRA</name>
<organism evidence="9 10">
    <name type="scientific">Hondaea fermentalgiana</name>
    <dbReference type="NCBI Taxonomy" id="2315210"/>
    <lineage>
        <taxon>Eukaryota</taxon>
        <taxon>Sar</taxon>
        <taxon>Stramenopiles</taxon>
        <taxon>Bigyra</taxon>
        <taxon>Labyrinthulomycetes</taxon>
        <taxon>Thraustochytrida</taxon>
        <taxon>Thraustochytriidae</taxon>
        <taxon>Hondaea</taxon>
    </lineage>
</organism>
<dbReference type="EC" id="2.5.1.39" evidence="8"/>
<evidence type="ECO:0000256" key="6">
    <source>
        <dbReference type="ARBA" id="ARBA00022989"/>
    </source>
</evidence>
<dbReference type="GO" id="GO:0006744">
    <property type="term" value="P:ubiquinone biosynthetic process"/>
    <property type="evidence" value="ECO:0007669"/>
    <property type="project" value="UniProtKB-UniRule"/>
</dbReference>
<keyword evidence="6 8" id="KW-1133">Transmembrane helix</keyword>
<comment type="catalytic activity">
    <reaction evidence="8">
        <text>an all-trans-polyprenyl diphosphate + 4-hydroxybenzoate = a 4-hydroxy-3-(all-trans-polyprenyl)benzoate + diphosphate</text>
        <dbReference type="Rhea" id="RHEA:44504"/>
        <dbReference type="Rhea" id="RHEA-COMP:9514"/>
        <dbReference type="Rhea" id="RHEA-COMP:9564"/>
        <dbReference type="ChEBI" id="CHEBI:17879"/>
        <dbReference type="ChEBI" id="CHEBI:33019"/>
        <dbReference type="ChEBI" id="CHEBI:58914"/>
        <dbReference type="ChEBI" id="CHEBI:78396"/>
        <dbReference type="EC" id="2.5.1.39"/>
    </reaction>
</comment>
<dbReference type="EMBL" id="BEYU01000027">
    <property type="protein sequence ID" value="GBG27077.1"/>
    <property type="molecule type" value="Genomic_DNA"/>
</dbReference>
<gene>
    <name evidence="9" type="ORF">FCC1311_033002</name>
</gene>
<keyword evidence="10" id="KW-1185">Reference proteome</keyword>
<dbReference type="PANTHER" id="PTHR11048:SF28">
    <property type="entry name" value="4-HYDROXYBENZOATE POLYPRENYLTRANSFERASE, MITOCHONDRIAL"/>
    <property type="match status" value="1"/>
</dbReference>